<proteinExistence type="predicted"/>
<accession>A0A562PLD8</accession>
<feature type="transmembrane region" description="Helical" evidence="6">
    <location>
        <begin position="63"/>
        <end position="83"/>
    </location>
</feature>
<dbReference type="PANTHER" id="PTHR30086:SF20">
    <property type="entry name" value="ARGININE EXPORTER PROTEIN ARGO-RELATED"/>
    <property type="match status" value="1"/>
</dbReference>
<dbReference type="InterPro" id="IPR001123">
    <property type="entry name" value="LeuE-type"/>
</dbReference>
<feature type="transmembrane region" description="Helical" evidence="6">
    <location>
        <begin position="36"/>
        <end position="57"/>
    </location>
</feature>
<keyword evidence="3 6" id="KW-0812">Transmembrane</keyword>
<feature type="transmembrane region" description="Helical" evidence="6">
    <location>
        <begin position="103"/>
        <end position="128"/>
    </location>
</feature>
<protein>
    <submittedName>
        <fullName evidence="7">Threonine/homoserine/homoserine lactone efflux protein</fullName>
    </submittedName>
</protein>
<dbReference type="AlphaFoldDB" id="A0A562PLD8"/>
<dbReference type="EMBL" id="VLKY01000040">
    <property type="protein sequence ID" value="TWI45198.1"/>
    <property type="molecule type" value="Genomic_DNA"/>
</dbReference>
<evidence type="ECO:0000256" key="1">
    <source>
        <dbReference type="ARBA" id="ARBA00004651"/>
    </source>
</evidence>
<feature type="transmembrane region" description="Helical" evidence="6">
    <location>
        <begin position="140"/>
        <end position="165"/>
    </location>
</feature>
<evidence type="ECO:0000313" key="8">
    <source>
        <dbReference type="Proteomes" id="UP000316905"/>
    </source>
</evidence>
<feature type="transmembrane region" description="Helical" evidence="6">
    <location>
        <begin position="177"/>
        <end position="197"/>
    </location>
</feature>
<dbReference type="RefSeq" id="WP_145146060.1">
    <property type="nucleotide sequence ID" value="NZ_VLKY01000040.1"/>
</dbReference>
<keyword evidence="8" id="KW-1185">Reference proteome</keyword>
<keyword evidence="4 6" id="KW-1133">Transmembrane helix</keyword>
<evidence type="ECO:0000256" key="5">
    <source>
        <dbReference type="ARBA" id="ARBA00023136"/>
    </source>
</evidence>
<comment type="subcellular location">
    <subcellularLocation>
        <location evidence="1">Cell membrane</location>
        <topology evidence="1">Multi-pass membrane protein</topology>
    </subcellularLocation>
</comment>
<dbReference type="Pfam" id="PF01810">
    <property type="entry name" value="LysE"/>
    <property type="match status" value="1"/>
</dbReference>
<sequence length="206" mass="22154">MLIKGIVLGLAIAAPVGPIGLLCIQSTLKGGFRNGIITGLGAATADALYALGAMMGLTGLLTIIGKTSYLQIIGALFLLYVAWKTRLRKRKPLKAIGLPSNLWRCYFTTFLLTLSNPMTILSFATMFAGLGLTQADLGKGLLLVIGVFLGSMLWWICLSSLFALVAQKLDPSWLRRIDLCSALLLFFFAVSILWAPLKAFARLGSV</sequence>
<evidence type="ECO:0000256" key="4">
    <source>
        <dbReference type="ARBA" id="ARBA00022989"/>
    </source>
</evidence>
<dbReference type="GO" id="GO:0005886">
    <property type="term" value="C:plasma membrane"/>
    <property type="evidence" value="ECO:0007669"/>
    <property type="project" value="UniProtKB-SubCell"/>
</dbReference>
<dbReference type="PANTHER" id="PTHR30086">
    <property type="entry name" value="ARGININE EXPORTER PROTEIN ARGO"/>
    <property type="match status" value="1"/>
</dbReference>
<organism evidence="7 8">
    <name type="scientific">Pseudomonas duriflava</name>
    <dbReference type="NCBI Taxonomy" id="459528"/>
    <lineage>
        <taxon>Bacteria</taxon>
        <taxon>Pseudomonadati</taxon>
        <taxon>Pseudomonadota</taxon>
        <taxon>Gammaproteobacteria</taxon>
        <taxon>Pseudomonadales</taxon>
        <taxon>Pseudomonadaceae</taxon>
        <taxon>Pseudomonas</taxon>
    </lineage>
</organism>
<reference evidence="7 8" key="1">
    <citation type="journal article" date="2015" name="Stand. Genomic Sci.">
        <title>Genomic Encyclopedia of Bacterial and Archaeal Type Strains, Phase III: the genomes of soil and plant-associated and newly described type strains.</title>
        <authorList>
            <person name="Whitman W.B."/>
            <person name="Woyke T."/>
            <person name="Klenk H.P."/>
            <person name="Zhou Y."/>
            <person name="Lilburn T.G."/>
            <person name="Beck B.J."/>
            <person name="De Vos P."/>
            <person name="Vandamme P."/>
            <person name="Eisen J.A."/>
            <person name="Garrity G."/>
            <person name="Hugenholtz P."/>
            <person name="Kyrpides N.C."/>
        </authorList>
    </citation>
    <scope>NUCLEOTIDE SEQUENCE [LARGE SCALE GENOMIC DNA]</scope>
    <source>
        <strain evidence="7 8">CGMCC 1.6858</strain>
    </source>
</reference>
<keyword evidence="2" id="KW-1003">Cell membrane</keyword>
<evidence type="ECO:0000256" key="6">
    <source>
        <dbReference type="SAM" id="Phobius"/>
    </source>
</evidence>
<feature type="transmembrane region" description="Helical" evidence="6">
    <location>
        <begin position="6"/>
        <end position="24"/>
    </location>
</feature>
<comment type="caution">
    <text evidence="7">The sequence shown here is derived from an EMBL/GenBank/DDBJ whole genome shotgun (WGS) entry which is preliminary data.</text>
</comment>
<evidence type="ECO:0000256" key="2">
    <source>
        <dbReference type="ARBA" id="ARBA00022475"/>
    </source>
</evidence>
<dbReference type="OrthoDB" id="5638726at2"/>
<evidence type="ECO:0000256" key="3">
    <source>
        <dbReference type="ARBA" id="ARBA00022692"/>
    </source>
</evidence>
<gene>
    <name evidence="7" type="ORF">IQ22_04647</name>
</gene>
<evidence type="ECO:0000313" key="7">
    <source>
        <dbReference type="EMBL" id="TWI45198.1"/>
    </source>
</evidence>
<dbReference type="Proteomes" id="UP000316905">
    <property type="component" value="Unassembled WGS sequence"/>
</dbReference>
<keyword evidence="5 6" id="KW-0472">Membrane</keyword>
<dbReference type="GO" id="GO:0015171">
    <property type="term" value="F:amino acid transmembrane transporter activity"/>
    <property type="evidence" value="ECO:0007669"/>
    <property type="project" value="TreeGrafter"/>
</dbReference>
<name>A0A562PLD8_9PSED</name>